<dbReference type="GO" id="GO:0006396">
    <property type="term" value="P:RNA processing"/>
    <property type="evidence" value="ECO:0007669"/>
    <property type="project" value="TreeGrafter"/>
</dbReference>
<keyword evidence="4" id="KW-1133">Transmembrane helix</keyword>
<feature type="compositionally biased region" description="Basic and acidic residues" evidence="3">
    <location>
        <begin position="1"/>
        <end position="10"/>
    </location>
</feature>
<keyword evidence="2" id="KW-0539">Nucleus</keyword>
<dbReference type="OrthoDB" id="427886at2759"/>
<dbReference type="GO" id="GO:0003723">
    <property type="term" value="F:RNA binding"/>
    <property type="evidence" value="ECO:0007669"/>
    <property type="project" value="TreeGrafter"/>
</dbReference>
<evidence type="ECO:0000313" key="7">
    <source>
        <dbReference type="Proteomes" id="UP000631114"/>
    </source>
</evidence>
<evidence type="ECO:0000313" key="6">
    <source>
        <dbReference type="EMBL" id="KAF9594779.1"/>
    </source>
</evidence>
<feature type="region of interest" description="Disordered" evidence="3">
    <location>
        <begin position="1"/>
        <end position="21"/>
    </location>
</feature>
<protein>
    <recommendedName>
        <fullName evidence="5">Fcf2 pre-rRNA processing C-terminal domain-containing protein</fullName>
    </recommendedName>
</protein>
<evidence type="ECO:0000259" key="5">
    <source>
        <dbReference type="Pfam" id="PF08698"/>
    </source>
</evidence>
<name>A0A835H8J8_9MAGN</name>
<comment type="caution">
    <text evidence="6">The sequence shown here is derived from an EMBL/GenBank/DDBJ whole genome shotgun (WGS) entry which is preliminary data.</text>
</comment>
<feature type="domain" description="Fcf2 pre-rRNA processing C-terminal" evidence="5">
    <location>
        <begin position="61"/>
        <end position="90"/>
    </location>
</feature>
<dbReference type="InterPro" id="IPR039883">
    <property type="entry name" value="Fcf2/DNTTIP2"/>
</dbReference>
<reference evidence="6 7" key="1">
    <citation type="submission" date="2020-10" db="EMBL/GenBank/DDBJ databases">
        <title>The Coptis chinensis genome and diversification of protoberbering-type alkaloids.</title>
        <authorList>
            <person name="Wang B."/>
            <person name="Shu S."/>
            <person name="Song C."/>
            <person name="Liu Y."/>
        </authorList>
    </citation>
    <scope>NUCLEOTIDE SEQUENCE [LARGE SCALE GENOMIC DNA]</scope>
    <source>
        <strain evidence="6">HL-2020</strain>
        <tissue evidence="6">Leaf</tissue>
    </source>
</reference>
<dbReference type="PANTHER" id="PTHR21686:SF12">
    <property type="entry name" value="DEOXYNUCLEOTIDYLTRANSFERASE TERMINAL-INTERACTING PROTEIN 2"/>
    <property type="match status" value="1"/>
</dbReference>
<proteinExistence type="predicted"/>
<dbReference type="Proteomes" id="UP000631114">
    <property type="component" value="Unassembled WGS sequence"/>
</dbReference>
<dbReference type="GO" id="GO:0005730">
    <property type="term" value="C:nucleolus"/>
    <property type="evidence" value="ECO:0007669"/>
    <property type="project" value="UniProtKB-SubCell"/>
</dbReference>
<gene>
    <name evidence="6" type="ORF">IFM89_034762</name>
</gene>
<evidence type="ECO:0000256" key="4">
    <source>
        <dbReference type="SAM" id="Phobius"/>
    </source>
</evidence>
<dbReference type="Pfam" id="PF08698">
    <property type="entry name" value="Fcf2"/>
    <property type="match status" value="2"/>
</dbReference>
<feature type="transmembrane region" description="Helical" evidence="4">
    <location>
        <begin position="112"/>
        <end position="135"/>
    </location>
</feature>
<dbReference type="AlphaFoldDB" id="A0A835H8J8"/>
<evidence type="ECO:0000256" key="2">
    <source>
        <dbReference type="ARBA" id="ARBA00023242"/>
    </source>
</evidence>
<accession>A0A835H8J8</accession>
<sequence>MTDENLRSEDLTSSGTIASGPRKLESSAQNLVWKPDSKLIDGLFVPPNDPRKLNKLIRKQQKDTTGSNWFDILAPTITPEIKKDLQILKFLLIKKHFAAEECSRSKEALHTLSFLCCFALYFSIALINSWVILLFNQVGTVIESASDFFSGRLTKKERKETLANELLADHSLTKYR</sequence>
<evidence type="ECO:0000256" key="3">
    <source>
        <dbReference type="SAM" id="MobiDB-lite"/>
    </source>
</evidence>
<keyword evidence="4" id="KW-0812">Transmembrane</keyword>
<evidence type="ECO:0000256" key="1">
    <source>
        <dbReference type="ARBA" id="ARBA00004604"/>
    </source>
</evidence>
<dbReference type="InterPro" id="IPR014810">
    <property type="entry name" value="Fcf2_C"/>
</dbReference>
<feature type="domain" description="Fcf2 pre-rRNA processing C-terminal" evidence="5">
    <location>
        <begin position="135"/>
        <end position="175"/>
    </location>
</feature>
<keyword evidence="4" id="KW-0472">Membrane</keyword>
<dbReference type="PANTHER" id="PTHR21686">
    <property type="entry name" value="DEOXYNUCLEOTIDYLTRANSFERASE TERMINAL-INTERACTING PROTEIN 2"/>
    <property type="match status" value="1"/>
</dbReference>
<keyword evidence="7" id="KW-1185">Reference proteome</keyword>
<organism evidence="6 7">
    <name type="scientific">Coptis chinensis</name>
    <dbReference type="NCBI Taxonomy" id="261450"/>
    <lineage>
        <taxon>Eukaryota</taxon>
        <taxon>Viridiplantae</taxon>
        <taxon>Streptophyta</taxon>
        <taxon>Embryophyta</taxon>
        <taxon>Tracheophyta</taxon>
        <taxon>Spermatophyta</taxon>
        <taxon>Magnoliopsida</taxon>
        <taxon>Ranunculales</taxon>
        <taxon>Ranunculaceae</taxon>
        <taxon>Coptidoideae</taxon>
        <taxon>Coptis</taxon>
    </lineage>
</organism>
<dbReference type="EMBL" id="JADFTS010000008">
    <property type="protein sequence ID" value="KAF9594779.1"/>
    <property type="molecule type" value="Genomic_DNA"/>
</dbReference>
<comment type="subcellular location">
    <subcellularLocation>
        <location evidence="1">Nucleus</location>
        <location evidence="1">Nucleolus</location>
    </subcellularLocation>
</comment>